<evidence type="ECO:0000313" key="11">
    <source>
        <dbReference type="Proteomes" id="UP000003613"/>
    </source>
</evidence>
<feature type="transmembrane region" description="Helical" evidence="8">
    <location>
        <begin position="363"/>
        <end position="383"/>
    </location>
</feature>
<accession>I4HB04</accession>
<dbReference type="PANTHER" id="PTHR33908">
    <property type="entry name" value="MANNOSYLTRANSFERASE YKCB-RELATED"/>
    <property type="match status" value="1"/>
</dbReference>
<dbReference type="PANTHER" id="PTHR33908:SF11">
    <property type="entry name" value="MEMBRANE PROTEIN"/>
    <property type="match status" value="1"/>
</dbReference>
<keyword evidence="7 8" id="KW-0472">Membrane</keyword>
<proteinExistence type="predicted"/>
<evidence type="ECO:0000256" key="5">
    <source>
        <dbReference type="ARBA" id="ARBA00022692"/>
    </source>
</evidence>
<keyword evidence="2" id="KW-1003">Cell membrane</keyword>
<evidence type="ECO:0000259" key="9">
    <source>
        <dbReference type="Pfam" id="PF13231"/>
    </source>
</evidence>
<keyword evidence="6 8" id="KW-1133">Transmembrane helix</keyword>
<dbReference type="RefSeq" id="WP_002789264.1">
    <property type="nucleotide sequence ID" value="NZ_HE973365.1"/>
</dbReference>
<evidence type="ECO:0000256" key="7">
    <source>
        <dbReference type="ARBA" id="ARBA00023136"/>
    </source>
</evidence>
<evidence type="ECO:0000256" key="8">
    <source>
        <dbReference type="SAM" id="Phobius"/>
    </source>
</evidence>
<dbReference type="HOGENOM" id="CLU_037292_0_0_3"/>
<name>I4HB04_MICAE</name>
<evidence type="ECO:0000256" key="1">
    <source>
        <dbReference type="ARBA" id="ARBA00004651"/>
    </source>
</evidence>
<keyword evidence="4" id="KW-0808">Transferase</keyword>
<organism evidence="10 11">
    <name type="scientific">Microcystis aeruginosa PCC 9807</name>
    <dbReference type="NCBI Taxonomy" id="1160283"/>
    <lineage>
        <taxon>Bacteria</taxon>
        <taxon>Bacillati</taxon>
        <taxon>Cyanobacteriota</taxon>
        <taxon>Cyanophyceae</taxon>
        <taxon>Oscillatoriophycideae</taxon>
        <taxon>Chroococcales</taxon>
        <taxon>Microcystaceae</taxon>
        <taxon>Microcystis</taxon>
    </lineage>
</organism>
<feature type="transmembrane region" description="Helical" evidence="8">
    <location>
        <begin position="395"/>
        <end position="413"/>
    </location>
</feature>
<dbReference type="GO" id="GO:0009103">
    <property type="term" value="P:lipopolysaccharide biosynthetic process"/>
    <property type="evidence" value="ECO:0007669"/>
    <property type="project" value="UniProtKB-ARBA"/>
</dbReference>
<sequence>MQANINYKTHNCLLILLVIILTLGVVFRFANIDKKVYWHDESYTTIRTTGYQAKEIADTIFKNRLLSTTELGKFQQLKPESNVFDTIQSLAKEDPQHPPLYFIISRYWEKLFGFSPFYSRSLAVVFSLLSLPFIYYLSLELFPSKLTAILAVILLALSPVDIIFAQMSRQYSLLVMLTIISQLMLLKCLKKRTLVNWSLYTFSNTLGLYTHLFFILNLFAQAALILCYLVMKPERKNNLIFFLLSGLTMIILYIPWLQVFLTNSQRAFNSTSWAAVNYLDWGLFSKLWLLTFTSPFSDSDFGFNNIFTYIYRLIFLILIIYAFYRVYHYNNPIVFTFLITSTLVPFLALVIPDLILTTTRSTVTRYLIATFPTIYITVAFFLSQLLSQGKFSGKIILTFLLTASIISNFNNALSETSWAKVPSYWNGEVARKINAVPNAIIISDEGNDWTNLGDLLSLNYRLNADVQYFLTTTNPDTDKLKEVLEIPQSNLFFFRPSNRLLLALDQFDIRLDYFYPQGQLWRRKKYVNI</sequence>
<comment type="subcellular location">
    <subcellularLocation>
        <location evidence="1">Cell membrane</location>
        <topology evidence="1">Multi-pass membrane protein</topology>
    </subcellularLocation>
</comment>
<evidence type="ECO:0000256" key="6">
    <source>
        <dbReference type="ARBA" id="ARBA00022989"/>
    </source>
</evidence>
<evidence type="ECO:0000313" key="10">
    <source>
        <dbReference type="EMBL" id="CCI19228.1"/>
    </source>
</evidence>
<feature type="transmembrane region" description="Helical" evidence="8">
    <location>
        <begin position="278"/>
        <end position="297"/>
    </location>
</feature>
<gene>
    <name evidence="10" type="ORF">MICAF_4830002</name>
</gene>
<feature type="domain" description="Glycosyltransferase RgtA/B/C/D-like" evidence="9">
    <location>
        <begin position="96"/>
        <end position="257"/>
    </location>
</feature>
<feature type="transmembrane region" description="Helical" evidence="8">
    <location>
        <begin position="12"/>
        <end position="30"/>
    </location>
</feature>
<protein>
    <submittedName>
        <fullName evidence="10">Similar to tr|Q8Z0N6|Q8Z0N6</fullName>
    </submittedName>
</protein>
<feature type="transmembrane region" description="Helical" evidence="8">
    <location>
        <begin position="117"/>
        <end position="138"/>
    </location>
</feature>
<feature type="transmembrane region" description="Helical" evidence="8">
    <location>
        <begin position="238"/>
        <end position="258"/>
    </location>
</feature>
<feature type="transmembrane region" description="Helical" evidence="8">
    <location>
        <begin position="309"/>
        <end position="327"/>
    </location>
</feature>
<evidence type="ECO:0000256" key="3">
    <source>
        <dbReference type="ARBA" id="ARBA00022676"/>
    </source>
</evidence>
<feature type="transmembrane region" description="Helical" evidence="8">
    <location>
        <begin position="209"/>
        <end position="231"/>
    </location>
</feature>
<keyword evidence="3" id="KW-0328">Glycosyltransferase</keyword>
<reference evidence="10 11" key="1">
    <citation type="submission" date="2012-04" db="EMBL/GenBank/DDBJ databases">
        <authorList>
            <person name="Genoscope - CEA"/>
        </authorList>
    </citation>
    <scope>NUCLEOTIDE SEQUENCE [LARGE SCALE GENOMIC DNA]</scope>
    <source>
        <strain evidence="10 11">9807</strain>
    </source>
</reference>
<feature type="transmembrane region" description="Helical" evidence="8">
    <location>
        <begin position="144"/>
        <end position="164"/>
    </location>
</feature>
<evidence type="ECO:0000256" key="4">
    <source>
        <dbReference type="ARBA" id="ARBA00022679"/>
    </source>
</evidence>
<dbReference type="GO" id="GO:0005886">
    <property type="term" value="C:plasma membrane"/>
    <property type="evidence" value="ECO:0007669"/>
    <property type="project" value="UniProtKB-SubCell"/>
</dbReference>
<dbReference type="InterPro" id="IPR050297">
    <property type="entry name" value="LipidA_mod_glycosyltrf_83"/>
</dbReference>
<dbReference type="InterPro" id="IPR038731">
    <property type="entry name" value="RgtA/B/C-like"/>
</dbReference>
<keyword evidence="5 8" id="KW-0812">Transmembrane</keyword>
<dbReference type="Pfam" id="PF13231">
    <property type="entry name" value="PMT_2"/>
    <property type="match status" value="1"/>
</dbReference>
<dbReference type="AlphaFoldDB" id="I4HB04"/>
<dbReference type="GO" id="GO:0016763">
    <property type="term" value="F:pentosyltransferase activity"/>
    <property type="evidence" value="ECO:0007669"/>
    <property type="project" value="TreeGrafter"/>
</dbReference>
<feature type="transmembrane region" description="Helical" evidence="8">
    <location>
        <begin position="333"/>
        <end position="351"/>
    </location>
</feature>
<comment type="caution">
    <text evidence="10">The sequence shown here is derived from an EMBL/GenBank/DDBJ whole genome shotgun (WGS) entry which is preliminary data.</text>
</comment>
<dbReference type="EMBL" id="CAIM01000427">
    <property type="protein sequence ID" value="CCI19228.1"/>
    <property type="molecule type" value="Genomic_DNA"/>
</dbReference>
<evidence type="ECO:0000256" key="2">
    <source>
        <dbReference type="ARBA" id="ARBA00022475"/>
    </source>
</evidence>
<dbReference type="Proteomes" id="UP000003613">
    <property type="component" value="Unassembled WGS sequence"/>
</dbReference>